<dbReference type="GO" id="GO:0070967">
    <property type="term" value="F:coenzyme F420 binding"/>
    <property type="evidence" value="ECO:0007669"/>
    <property type="project" value="TreeGrafter"/>
</dbReference>
<dbReference type="Gene3D" id="2.30.110.10">
    <property type="entry name" value="Electron Transport, Fmn-binding Protein, Chain A"/>
    <property type="match status" value="1"/>
</dbReference>
<dbReference type="PANTHER" id="PTHR39428:SF1">
    <property type="entry name" value="F420H(2)-DEPENDENT QUINONE REDUCTASE RV1261C"/>
    <property type="match status" value="1"/>
</dbReference>
<dbReference type="EMBL" id="CP106982">
    <property type="protein sequence ID" value="UYF93913.1"/>
    <property type="molecule type" value="Genomic_DNA"/>
</dbReference>
<dbReference type="GO" id="GO:0005886">
    <property type="term" value="C:plasma membrane"/>
    <property type="evidence" value="ECO:0007669"/>
    <property type="project" value="TreeGrafter"/>
</dbReference>
<evidence type="ECO:0000313" key="4">
    <source>
        <dbReference type="Proteomes" id="UP001163947"/>
    </source>
</evidence>
<comment type="similarity">
    <text evidence="1">Belongs to the F420H(2)-dependent quinone reductase family.</text>
</comment>
<dbReference type="InterPro" id="IPR012349">
    <property type="entry name" value="Split_barrel_FMN-bd"/>
</dbReference>
<name>A0AA46P0V5_9NOCA</name>
<sequence length="371" mass="41233">MVTGEQSAPRPHPAPAPTTASAMLIDEFLPHYDYSIAHADIVRAHPRSCYRAARQLDLFQAPLIRTLIGLRALPQRLIAHRTGPGVAAAAAPTFRLTDMTDHGWVLLAEAPNLEMVLGQIGRPWAAADASSGPNVSPDGFATFEEPGFAKIVLNLRVAPYGAESSILTVETRVAVTDAESRRRFGRYWTVVGPFSGLIRRSALRLLATELRNSDSNDHTNSAARRVERLETRIEHVVDTRSVGIGAWLIRRTRGRIVRPWHRRALILTTRGRRSGLPRTVLLQYFPDGPDLIVVAANSGLPTHPGWYFNLKADPQAQVEVDGETKQVRAEELTPQQAAAFWPRILQTAPDYARYLRRTDRVLPLLRLIQTV</sequence>
<dbReference type="GeneID" id="83624027"/>
<evidence type="ECO:0000256" key="2">
    <source>
        <dbReference type="ARBA" id="ARBA00049106"/>
    </source>
</evidence>
<evidence type="ECO:0000256" key="1">
    <source>
        <dbReference type="ARBA" id="ARBA00008710"/>
    </source>
</evidence>
<dbReference type="Pfam" id="PF04075">
    <property type="entry name" value="F420H2_quin_red"/>
    <property type="match status" value="1"/>
</dbReference>
<reference evidence="3" key="1">
    <citation type="submission" date="2022-09" db="EMBL/GenBank/DDBJ databases">
        <title>The genome sequence of Rhodococcus aetherivorans N1.</title>
        <authorList>
            <person name="Jiang W."/>
        </authorList>
    </citation>
    <scope>NUCLEOTIDE SEQUENCE</scope>
    <source>
        <strain evidence="3">N1</strain>
    </source>
</reference>
<dbReference type="NCBIfam" id="TIGR00026">
    <property type="entry name" value="hi_GC_TIGR00026"/>
    <property type="match status" value="1"/>
</dbReference>
<gene>
    <name evidence="3" type="ORF">OCS65_26405</name>
</gene>
<proteinExistence type="inferred from homology"/>
<dbReference type="GO" id="GO:0016491">
    <property type="term" value="F:oxidoreductase activity"/>
    <property type="evidence" value="ECO:0007669"/>
    <property type="project" value="InterPro"/>
</dbReference>
<dbReference type="InterPro" id="IPR004378">
    <property type="entry name" value="F420H2_quin_Rdtase"/>
</dbReference>
<comment type="catalytic activity">
    <reaction evidence="2">
        <text>oxidized coenzyme F420-(gamma-L-Glu)(n) + a quinol + H(+) = reduced coenzyme F420-(gamma-L-Glu)(n) + a quinone</text>
        <dbReference type="Rhea" id="RHEA:39663"/>
        <dbReference type="Rhea" id="RHEA-COMP:12939"/>
        <dbReference type="Rhea" id="RHEA-COMP:14378"/>
        <dbReference type="ChEBI" id="CHEBI:15378"/>
        <dbReference type="ChEBI" id="CHEBI:24646"/>
        <dbReference type="ChEBI" id="CHEBI:132124"/>
        <dbReference type="ChEBI" id="CHEBI:133980"/>
        <dbReference type="ChEBI" id="CHEBI:139511"/>
    </reaction>
</comment>
<evidence type="ECO:0000313" key="3">
    <source>
        <dbReference type="EMBL" id="UYF93913.1"/>
    </source>
</evidence>
<protein>
    <submittedName>
        <fullName evidence="3">Nitroreductase family deazaflavin-dependent oxidoreductase</fullName>
    </submittedName>
</protein>
<dbReference type="PANTHER" id="PTHR39428">
    <property type="entry name" value="F420H(2)-DEPENDENT QUINONE REDUCTASE RV1261C"/>
    <property type="match status" value="1"/>
</dbReference>
<accession>A0AA46P0V5</accession>
<dbReference type="Proteomes" id="UP001163947">
    <property type="component" value="Chromosome"/>
</dbReference>
<dbReference type="RefSeq" id="WP_152103850.1">
    <property type="nucleotide sequence ID" value="NZ_BAAAYP010000013.1"/>
</dbReference>
<organism evidence="3 4">
    <name type="scientific">Rhodococcus aetherivorans</name>
    <dbReference type="NCBI Taxonomy" id="191292"/>
    <lineage>
        <taxon>Bacteria</taxon>
        <taxon>Bacillati</taxon>
        <taxon>Actinomycetota</taxon>
        <taxon>Actinomycetes</taxon>
        <taxon>Mycobacteriales</taxon>
        <taxon>Nocardiaceae</taxon>
        <taxon>Rhodococcus</taxon>
    </lineage>
</organism>
<dbReference type="AlphaFoldDB" id="A0AA46P0V5"/>
<dbReference type="SUPFAM" id="SSF50475">
    <property type="entry name" value="FMN-binding split barrel"/>
    <property type="match status" value="1"/>
</dbReference>